<dbReference type="PANTHER" id="PTHR46825">
    <property type="entry name" value="D-ALANYL-D-ALANINE-CARBOXYPEPTIDASE/ENDOPEPTIDASE AMPH"/>
    <property type="match status" value="1"/>
</dbReference>
<reference evidence="3" key="1">
    <citation type="journal article" date="2014" name="Int. J. Syst. Evol. Microbiol.">
        <title>Complete genome sequence of Corynebacterium casei LMG S-19264T (=DSM 44701T), isolated from a smear-ripened cheese.</title>
        <authorList>
            <consortium name="US DOE Joint Genome Institute (JGI-PGF)"/>
            <person name="Walter F."/>
            <person name="Albersmeier A."/>
            <person name="Kalinowski J."/>
            <person name="Ruckert C."/>
        </authorList>
    </citation>
    <scope>NUCLEOTIDE SEQUENCE</scope>
    <source>
        <strain evidence="3">CGMCC 1.12924</strain>
    </source>
</reference>
<accession>A0A8J2VD70</accession>
<dbReference type="InterPro" id="IPR050491">
    <property type="entry name" value="AmpC-like"/>
</dbReference>
<evidence type="ECO:0000313" key="4">
    <source>
        <dbReference type="Proteomes" id="UP000652231"/>
    </source>
</evidence>
<reference evidence="3" key="2">
    <citation type="submission" date="2020-09" db="EMBL/GenBank/DDBJ databases">
        <authorList>
            <person name="Sun Q."/>
            <person name="Zhou Y."/>
        </authorList>
    </citation>
    <scope>NUCLEOTIDE SEQUENCE</scope>
    <source>
        <strain evidence="3">CGMCC 1.12924</strain>
    </source>
</reference>
<evidence type="ECO:0000313" key="3">
    <source>
        <dbReference type="EMBL" id="GGE01295.1"/>
    </source>
</evidence>
<dbReference type="PANTHER" id="PTHR46825:SF15">
    <property type="entry name" value="BETA-LACTAMASE-RELATED DOMAIN-CONTAINING PROTEIN"/>
    <property type="match status" value="1"/>
</dbReference>
<dbReference type="Pfam" id="PF00144">
    <property type="entry name" value="Beta-lactamase"/>
    <property type="match status" value="1"/>
</dbReference>
<comment type="caution">
    <text evidence="3">The sequence shown here is derived from an EMBL/GenBank/DDBJ whole genome shotgun (WGS) entry which is preliminary data.</text>
</comment>
<keyword evidence="1" id="KW-0732">Signal</keyword>
<feature type="domain" description="Beta-lactamase-related" evidence="2">
    <location>
        <begin position="42"/>
        <end position="352"/>
    </location>
</feature>
<feature type="signal peptide" evidence="1">
    <location>
        <begin position="1"/>
        <end position="20"/>
    </location>
</feature>
<sequence length="493" mass="55800">MKKSISTLIISFLFSIPLLAQTNTNQLLNSFIKNNLKTSEIVPSVSVAIVSAEEILYQETFGYANWEKQQAATNQSVYYIASCTKAFNGLLAHILAEEGIIDLNAPILDYKPFKDFKRKEVFQNITILDLLSHQSGIDNPYLSFRLAYTGEYTEAEVLQLIEEETQKNEAGKAFEYTNFGYYLLDYLLKAELGKSWKELLDEKLFQPLGMENSTAYASKVPAEKLARPHSGVFRGKVSVSPLQKKDALMHAAGGLMTNIEDASKFLQFYLGKGKGVYPEDLVENSYQQQVDAKHEYVRVFDGNGYASGWRIGEFEKERIVYHFGGYTGYFAHYSFIPKKNIGMAIFTNTDMGMTAANLVSKYAYNLYLGNKKELKKAEKILNKKVPKALAQERKAQLDHEQKMAERTWNLSLPEAQYEGIFTSEKYGSVEILYEEGQFVVMAGNLRTIATPFPTENTMRVELVPGSGTIIGFNLKEGKVVSLFHQRETFMKIK</sequence>
<gene>
    <name evidence="3" type="ORF">GCM10011312_25970</name>
</gene>
<dbReference type="RefSeq" id="WP_188443237.1">
    <property type="nucleotide sequence ID" value="NZ_BMGK01000014.1"/>
</dbReference>
<dbReference type="AlphaFoldDB" id="A0A8J2VD70"/>
<dbReference type="Gene3D" id="3.40.710.10">
    <property type="entry name" value="DD-peptidase/beta-lactamase superfamily"/>
    <property type="match status" value="1"/>
</dbReference>
<evidence type="ECO:0000259" key="2">
    <source>
        <dbReference type="Pfam" id="PF00144"/>
    </source>
</evidence>
<protein>
    <submittedName>
        <fullName evidence="3">Penicillin-binding protein</fullName>
    </submittedName>
</protein>
<dbReference type="EMBL" id="BMGK01000014">
    <property type="protein sequence ID" value="GGE01295.1"/>
    <property type="molecule type" value="Genomic_DNA"/>
</dbReference>
<dbReference type="InterPro" id="IPR001466">
    <property type="entry name" value="Beta-lactam-related"/>
</dbReference>
<dbReference type="SUPFAM" id="SSF56601">
    <property type="entry name" value="beta-lactamase/transpeptidase-like"/>
    <property type="match status" value="1"/>
</dbReference>
<organism evidence="3 4">
    <name type="scientific">Planktosalinus lacus</name>
    <dbReference type="NCBI Taxonomy" id="1526573"/>
    <lineage>
        <taxon>Bacteria</taxon>
        <taxon>Pseudomonadati</taxon>
        <taxon>Bacteroidota</taxon>
        <taxon>Flavobacteriia</taxon>
        <taxon>Flavobacteriales</taxon>
        <taxon>Flavobacteriaceae</taxon>
        <taxon>Planktosalinus</taxon>
    </lineage>
</organism>
<evidence type="ECO:0000256" key="1">
    <source>
        <dbReference type="SAM" id="SignalP"/>
    </source>
</evidence>
<proteinExistence type="predicted"/>
<feature type="chain" id="PRO_5035159169" evidence="1">
    <location>
        <begin position="21"/>
        <end position="493"/>
    </location>
</feature>
<name>A0A8J2VD70_9FLAO</name>
<keyword evidence="4" id="KW-1185">Reference proteome</keyword>
<dbReference type="InterPro" id="IPR012338">
    <property type="entry name" value="Beta-lactam/transpept-like"/>
</dbReference>
<dbReference type="Proteomes" id="UP000652231">
    <property type="component" value="Unassembled WGS sequence"/>
</dbReference>